<evidence type="ECO:0000313" key="1">
    <source>
        <dbReference type="EMBL" id="NEE02414.1"/>
    </source>
</evidence>
<dbReference type="EMBL" id="JAAGOA010000014">
    <property type="protein sequence ID" value="NEE02414.1"/>
    <property type="molecule type" value="Genomic_DNA"/>
</dbReference>
<protein>
    <submittedName>
        <fullName evidence="1">DUF1579 domain-containing protein</fullName>
    </submittedName>
</protein>
<accession>A0A6L9SCJ6</accession>
<comment type="caution">
    <text evidence="1">The sequence shown here is derived from an EMBL/GenBank/DDBJ whole genome shotgun (WGS) entry which is preliminary data.</text>
</comment>
<sequence length="150" mass="16893">MSRLDAFVGEWELEVRFPPGHPAAATVTDDAKARSRFEWALNGQFLLQHTEITIPEAPDSLTIISVDPNTGAYTQHYYDTRGVVRVYAMEFAAGVWTLLRETPDFSPLDFRQRFAGTFSDDGRVISGAWEIGSDGADWELDFDLIYRRAG</sequence>
<evidence type="ECO:0000313" key="2">
    <source>
        <dbReference type="Proteomes" id="UP000475214"/>
    </source>
</evidence>
<gene>
    <name evidence="1" type="ORF">G1H10_19755</name>
</gene>
<keyword evidence="2" id="KW-1185">Reference proteome</keyword>
<dbReference type="AlphaFoldDB" id="A0A6L9SCJ6"/>
<name>A0A6L9SCJ6_9ACTN</name>
<organism evidence="1 2">
    <name type="scientific">Phytoactinopolyspora halotolerans</name>
    <dbReference type="NCBI Taxonomy" id="1981512"/>
    <lineage>
        <taxon>Bacteria</taxon>
        <taxon>Bacillati</taxon>
        <taxon>Actinomycetota</taxon>
        <taxon>Actinomycetes</taxon>
        <taxon>Jiangellales</taxon>
        <taxon>Jiangellaceae</taxon>
        <taxon>Phytoactinopolyspora</taxon>
    </lineage>
</organism>
<dbReference type="Proteomes" id="UP000475214">
    <property type="component" value="Unassembled WGS sequence"/>
</dbReference>
<proteinExistence type="predicted"/>
<reference evidence="1 2" key="1">
    <citation type="submission" date="2020-02" db="EMBL/GenBank/DDBJ databases">
        <authorList>
            <person name="Li X.-J."/>
            <person name="Han X.-M."/>
        </authorList>
    </citation>
    <scope>NUCLEOTIDE SEQUENCE [LARGE SCALE GENOMIC DNA]</scope>
    <source>
        <strain evidence="1 2">CCTCC AB 2017055</strain>
    </source>
</reference>